<dbReference type="GO" id="GO:0030001">
    <property type="term" value="P:metal ion transport"/>
    <property type="evidence" value="ECO:0007669"/>
    <property type="project" value="InterPro"/>
</dbReference>
<dbReference type="PROSITE" id="PS51257">
    <property type="entry name" value="PROKAR_LIPOPROTEIN"/>
    <property type="match status" value="1"/>
</dbReference>
<evidence type="ECO:0000313" key="5">
    <source>
        <dbReference type="EMBL" id="SCD19121.1"/>
    </source>
</evidence>
<sequence>MQKYLYIILLSALTLACGSGTRNNNEGKRMLTVTIEPQRYFLDQIVGNAFAINTLVPPGSSPETYEPAPSVMVDMAKSDIYFMVGDLGFENAWSKRLAENNPNVAIVNCSEGIERMEGHDHSHDQEHYHAHDHDHHHGDITAHVHAHSGVDPHVWSSPRAVKVLVRNMLDAVVKLDPDNEETFRTNFDTLSVKIERTDSLIRDLLKDAPSKSFIIYHPALGYFARDYGLHQISIEFEGKSPSPSQIKEIVDVARKEKINTIFIERGFDTKNASVIAQEIGAEVFEIDLLRYEWDEELLRIAAILAHKANEYLR</sequence>
<evidence type="ECO:0000256" key="1">
    <source>
        <dbReference type="ARBA" id="ARBA00011028"/>
    </source>
</evidence>
<dbReference type="Gene3D" id="3.40.50.1980">
    <property type="entry name" value="Nitrogenase molybdenum iron protein domain"/>
    <property type="match status" value="2"/>
</dbReference>
<dbReference type="PANTHER" id="PTHR42953:SF3">
    <property type="entry name" value="HIGH-AFFINITY ZINC UPTAKE SYSTEM PROTEIN ZNUA"/>
    <property type="match status" value="1"/>
</dbReference>
<dbReference type="InterPro" id="IPR050492">
    <property type="entry name" value="Bact_metal-bind_prot9"/>
</dbReference>
<dbReference type="SUPFAM" id="SSF53807">
    <property type="entry name" value="Helical backbone' metal receptor"/>
    <property type="match status" value="1"/>
</dbReference>
<keyword evidence="3" id="KW-0732">Signal</keyword>
<dbReference type="AlphaFoldDB" id="A0A1R3SU83"/>
<evidence type="ECO:0000313" key="6">
    <source>
        <dbReference type="Proteomes" id="UP000187464"/>
    </source>
</evidence>
<evidence type="ECO:0000256" key="2">
    <source>
        <dbReference type="ARBA" id="ARBA00022448"/>
    </source>
</evidence>
<gene>
    <name evidence="5" type="ORF">PSM36_0286</name>
</gene>
<dbReference type="Pfam" id="PF01297">
    <property type="entry name" value="ZnuA"/>
    <property type="match status" value="1"/>
</dbReference>
<keyword evidence="2" id="KW-0813">Transport</keyword>
<dbReference type="EMBL" id="LT605205">
    <property type="protein sequence ID" value="SCD19121.1"/>
    <property type="molecule type" value="Genomic_DNA"/>
</dbReference>
<comment type="similarity">
    <text evidence="1">Belongs to the bacterial solute-binding protein 9 family.</text>
</comment>
<dbReference type="GO" id="GO:0046872">
    <property type="term" value="F:metal ion binding"/>
    <property type="evidence" value="ECO:0007669"/>
    <property type="project" value="InterPro"/>
</dbReference>
<accession>A0A1R3SU83</accession>
<name>A0A1R3SU83_9BACT</name>
<protein>
    <submittedName>
        <fullName evidence="5">ABC-type Zn2+ transport system</fullName>
    </submittedName>
</protein>
<feature type="region of interest" description="Disordered" evidence="4">
    <location>
        <begin position="117"/>
        <end position="136"/>
    </location>
</feature>
<dbReference type="RefSeq" id="WP_076928468.1">
    <property type="nucleotide sequence ID" value="NZ_LT605205.1"/>
</dbReference>
<proteinExistence type="inferred from homology"/>
<organism evidence="5 6">
    <name type="scientific">Proteiniphilum saccharofermentans</name>
    <dbReference type="NCBI Taxonomy" id="1642647"/>
    <lineage>
        <taxon>Bacteria</taxon>
        <taxon>Pseudomonadati</taxon>
        <taxon>Bacteroidota</taxon>
        <taxon>Bacteroidia</taxon>
        <taxon>Bacteroidales</taxon>
        <taxon>Dysgonomonadaceae</taxon>
        <taxon>Proteiniphilum</taxon>
    </lineage>
</organism>
<keyword evidence="6" id="KW-1185">Reference proteome</keyword>
<evidence type="ECO:0000256" key="3">
    <source>
        <dbReference type="ARBA" id="ARBA00022729"/>
    </source>
</evidence>
<dbReference type="PANTHER" id="PTHR42953">
    <property type="entry name" value="HIGH-AFFINITY ZINC UPTAKE SYSTEM PROTEIN ZNUA-RELATED"/>
    <property type="match status" value="1"/>
</dbReference>
<evidence type="ECO:0000256" key="4">
    <source>
        <dbReference type="SAM" id="MobiDB-lite"/>
    </source>
</evidence>
<dbReference type="KEGG" id="psac:PSM36_0286"/>
<dbReference type="STRING" id="1642647.PSM36_0286"/>
<dbReference type="InterPro" id="IPR006127">
    <property type="entry name" value="ZnuA-like"/>
</dbReference>
<dbReference type="Proteomes" id="UP000187464">
    <property type="component" value="Chromosome I"/>
</dbReference>
<reference evidence="5 6" key="1">
    <citation type="submission" date="2016-08" db="EMBL/GenBank/DDBJ databases">
        <authorList>
            <person name="Seilhamer J.J."/>
        </authorList>
    </citation>
    <scope>NUCLEOTIDE SEQUENCE [LARGE SCALE GENOMIC DNA]</scope>
    <source>
        <strain evidence="5">M3/6</strain>
    </source>
</reference>